<dbReference type="EMBL" id="BQNB010008800">
    <property type="protein sequence ID" value="GJS54482.1"/>
    <property type="molecule type" value="Genomic_DNA"/>
</dbReference>
<gene>
    <name evidence="2" type="ORF">Tco_0627844</name>
</gene>
<accession>A0ABQ4WNJ8</accession>
<dbReference type="Proteomes" id="UP001151760">
    <property type="component" value="Unassembled WGS sequence"/>
</dbReference>
<comment type="caution">
    <text evidence="2">The sequence shown here is derived from an EMBL/GenBank/DDBJ whole genome shotgun (WGS) entry which is preliminary data.</text>
</comment>
<evidence type="ECO:0000313" key="3">
    <source>
        <dbReference type="Proteomes" id="UP001151760"/>
    </source>
</evidence>
<feature type="compositionally biased region" description="Basic residues" evidence="1">
    <location>
        <begin position="109"/>
        <end position="120"/>
    </location>
</feature>
<evidence type="ECO:0000256" key="1">
    <source>
        <dbReference type="SAM" id="MobiDB-lite"/>
    </source>
</evidence>
<feature type="region of interest" description="Disordered" evidence="1">
    <location>
        <begin position="1"/>
        <end position="120"/>
    </location>
</feature>
<feature type="compositionally biased region" description="Polar residues" evidence="1">
    <location>
        <begin position="70"/>
        <end position="81"/>
    </location>
</feature>
<reference evidence="2" key="1">
    <citation type="journal article" date="2022" name="Int. J. Mol. Sci.">
        <title>Draft Genome of Tanacetum Coccineum: Genomic Comparison of Closely Related Tanacetum-Family Plants.</title>
        <authorList>
            <person name="Yamashiro T."/>
            <person name="Shiraishi A."/>
            <person name="Nakayama K."/>
            <person name="Satake H."/>
        </authorList>
    </citation>
    <scope>NUCLEOTIDE SEQUENCE</scope>
</reference>
<evidence type="ECO:0000313" key="2">
    <source>
        <dbReference type="EMBL" id="GJS54482.1"/>
    </source>
</evidence>
<protein>
    <submittedName>
        <fullName evidence="2">Uncharacterized protein</fullName>
    </submittedName>
</protein>
<name>A0ABQ4WNJ8_9ASTR</name>
<organism evidence="2 3">
    <name type="scientific">Tanacetum coccineum</name>
    <dbReference type="NCBI Taxonomy" id="301880"/>
    <lineage>
        <taxon>Eukaryota</taxon>
        <taxon>Viridiplantae</taxon>
        <taxon>Streptophyta</taxon>
        <taxon>Embryophyta</taxon>
        <taxon>Tracheophyta</taxon>
        <taxon>Spermatophyta</taxon>
        <taxon>Magnoliopsida</taxon>
        <taxon>eudicotyledons</taxon>
        <taxon>Gunneridae</taxon>
        <taxon>Pentapetalae</taxon>
        <taxon>asterids</taxon>
        <taxon>campanulids</taxon>
        <taxon>Asterales</taxon>
        <taxon>Asteraceae</taxon>
        <taxon>Asteroideae</taxon>
        <taxon>Anthemideae</taxon>
        <taxon>Anthemidinae</taxon>
        <taxon>Tanacetum</taxon>
    </lineage>
</organism>
<reference evidence="2" key="2">
    <citation type="submission" date="2022-01" db="EMBL/GenBank/DDBJ databases">
        <authorList>
            <person name="Yamashiro T."/>
            <person name="Shiraishi A."/>
            <person name="Satake H."/>
            <person name="Nakayama K."/>
        </authorList>
    </citation>
    <scope>NUCLEOTIDE SEQUENCE</scope>
</reference>
<proteinExistence type="predicted"/>
<feature type="compositionally biased region" description="Basic and acidic residues" evidence="1">
    <location>
        <begin position="38"/>
        <end position="59"/>
    </location>
</feature>
<keyword evidence="3" id="KW-1185">Reference proteome</keyword>
<feature type="compositionally biased region" description="Basic and acidic residues" evidence="1">
    <location>
        <begin position="99"/>
        <end position="108"/>
    </location>
</feature>
<sequence length="120" mass="13399">MTSSSSPDFVLDKNFARPALRPPQPIEAPDPGTTYESEQIHTEPEVKEIPQEHHEKEPEQPNVPEKIIVTQPSKPQATTPPVSKPPITESRTEMPANKDPTDEKDAQKKLPKSSVRKALF</sequence>